<feature type="region of interest" description="Disordered" evidence="1">
    <location>
        <begin position="1"/>
        <end position="120"/>
    </location>
</feature>
<dbReference type="AlphaFoldDB" id="A0AAN8NP36"/>
<feature type="compositionally biased region" description="Low complexity" evidence="1">
    <location>
        <begin position="54"/>
        <end position="70"/>
    </location>
</feature>
<sequence length="167" mass="18072">MPPKRAVGPDALKARPSRSRISKSSSSTPKVTPRSTPRKTKSRSTIGSTRDTPSRLSTTSRTNATTSSRSAPMKTRQKKKVSTSGTSISAVQNTREPSHSPSPLPPGHTTSDVNPEESTGFYGLGIVRSVTQQAREFFASWGYGFGGSETKKTNKRKPGRKRGPRKK</sequence>
<feature type="compositionally biased region" description="Basic residues" evidence="1">
    <location>
        <begin position="153"/>
        <end position="167"/>
    </location>
</feature>
<comment type="caution">
    <text evidence="2">The sequence shown here is derived from an EMBL/GenBank/DDBJ whole genome shotgun (WGS) entry which is preliminary data.</text>
</comment>
<feature type="compositionally biased region" description="Polar residues" evidence="1">
    <location>
        <begin position="82"/>
        <end position="95"/>
    </location>
</feature>
<protein>
    <submittedName>
        <fullName evidence="2">Uncharacterized protein</fullName>
    </submittedName>
</protein>
<gene>
    <name evidence="2" type="ORF">TWF718_010136</name>
</gene>
<accession>A0AAN8NP36</accession>
<evidence type="ECO:0000313" key="2">
    <source>
        <dbReference type="EMBL" id="KAK6334689.1"/>
    </source>
</evidence>
<feature type="compositionally biased region" description="Low complexity" evidence="1">
    <location>
        <begin position="22"/>
        <end position="35"/>
    </location>
</feature>
<name>A0AAN8NP36_9PEZI</name>
<organism evidence="2 3">
    <name type="scientific">Orbilia javanica</name>
    <dbReference type="NCBI Taxonomy" id="47235"/>
    <lineage>
        <taxon>Eukaryota</taxon>
        <taxon>Fungi</taxon>
        <taxon>Dikarya</taxon>
        <taxon>Ascomycota</taxon>
        <taxon>Pezizomycotina</taxon>
        <taxon>Orbiliomycetes</taxon>
        <taxon>Orbiliales</taxon>
        <taxon>Orbiliaceae</taxon>
        <taxon>Orbilia</taxon>
    </lineage>
</organism>
<reference evidence="2 3" key="1">
    <citation type="submission" date="2019-10" db="EMBL/GenBank/DDBJ databases">
        <authorList>
            <person name="Palmer J.M."/>
        </authorList>
    </citation>
    <scope>NUCLEOTIDE SEQUENCE [LARGE SCALE GENOMIC DNA]</scope>
    <source>
        <strain evidence="2 3">TWF718</strain>
    </source>
</reference>
<dbReference type="EMBL" id="JAVHNR010000008">
    <property type="protein sequence ID" value="KAK6334689.1"/>
    <property type="molecule type" value="Genomic_DNA"/>
</dbReference>
<evidence type="ECO:0000313" key="3">
    <source>
        <dbReference type="Proteomes" id="UP001313282"/>
    </source>
</evidence>
<proteinExistence type="predicted"/>
<keyword evidence="3" id="KW-1185">Reference proteome</keyword>
<dbReference type="Proteomes" id="UP001313282">
    <property type="component" value="Unassembled WGS sequence"/>
</dbReference>
<evidence type="ECO:0000256" key="1">
    <source>
        <dbReference type="SAM" id="MobiDB-lite"/>
    </source>
</evidence>
<feature type="region of interest" description="Disordered" evidence="1">
    <location>
        <begin position="140"/>
        <end position="167"/>
    </location>
</feature>